<dbReference type="STRING" id="943830.A4A58_26580"/>
<keyword evidence="1" id="KW-0812">Transmembrane</keyword>
<keyword evidence="1" id="KW-0472">Membrane</keyword>
<feature type="transmembrane region" description="Helical" evidence="1">
    <location>
        <begin position="345"/>
        <end position="364"/>
    </location>
</feature>
<feature type="transmembrane region" description="Helical" evidence="1">
    <location>
        <begin position="172"/>
        <end position="196"/>
    </location>
</feature>
<feature type="transmembrane region" description="Helical" evidence="1">
    <location>
        <begin position="12"/>
        <end position="34"/>
    </location>
</feature>
<dbReference type="AlphaFoldDB" id="A0A163ZNN4"/>
<dbReference type="OrthoDB" id="9786218at2"/>
<name>A0A163ZNN4_9BRAD</name>
<evidence type="ECO:0008006" key="4">
    <source>
        <dbReference type="Google" id="ProtNLM"/>
    </source>
</evidence>
<feature type="transmembrane region" description="Helical" evidence="1">
    <location>
        <begin position="216"/>
        <end position="236"/>
    </location>
</feature>
<comment type="caution">
    <text evidence="2">The sequence shown here is derived from an EMBL/GenBank/DDBJ whole genome shotgun (WGS) entry which is preliminary data.</text>
</comment>
<dbReference type="Proteomes" id="UP000076574">
    <property type="component" value="Unassembled WGS sequence"/>
</dbReference>
<proteinExistence type="predicted"/>
<keyword evidence="3" id="KW-1185">Reference proteome</keyword>
<gene>
    <name evidence="2" type="ORF">A4A58_26580</name>
</gene>
<sequence length="495" mass="53481">MTMSPTHPAERVFPLAQLLPALVGIGVSALLVFAGDQMLNDPDTYIHLAIGQWMLDHGAVPHTDVYSFTKLGEPWISTQWLAQVLYARCYAIAGWAGPVLLAAASIGLTFALLMRFLLQRLALTHAIIFATVGLALMASHLLVRPHVLAMPVMMAWVGTLVAAMDRRVGPSFYALPLITLWANMHGGYVLGVLLVVPMGLDAVLNVARPQRAALALRWAAFFVAALAASCVTPYGWDSLLAARRILGLGEALGVIGEWRPANFGNVGPLELTVLGAVALVLWRGFTLPPMRVVLVLGFVFMALSHIRNAEVMALLAPLVLAKPLGQQIGRSHGTGFTDVPQQRSVVFAGIAVSMIAATLAFAPIRHYAPSAYAAPAAAVTELKKLNLSRVFNDYDFGGYLISRGVPTFIDGRVELYGEKFMVDHNNASGLMEPDNLFRLLKDYDIEATLLRTQSAATKLLDRVDGWEKVYSDDIATIHLRKPGAVHSIAPAVKAN</sequence>
<feature type="transmembrane region" description="Helical" evidence="1">
    <location>
        <begin position="121"/>
        <end position="142"/>
    </location>
</feature>
<organism evidence="2 3">
    <name type="scientific">Tardiphaga robiniae</name>
    <dbReference type="NCBI Taxonomy" id="943830"/>
    <lineage>
        <taxon>Bacteria</taxon>
        <taxon>Pseudomonadati</taxon>
        <taxon>Pseudomonadota</taxon>
        <taxon>Alphaproteobacteria</taxon>
        <taxon>Hyphomicrobiales</taxon>
        <taxon>Nitrobacteraceae</taxon>
        <taxon>Tardiphaga</taxon>
    </lineage>
</organism>
<reference evidence="2 3" key="1">
    <citation type="submission" date="2016-03" db="EMBL/GenBank/DDBJ databases">
        <title>Microsymbionts genomes from the relict species Vavilovia formosa (Stev.) Fed.</title>
        <authorList>
            <person name="Kopat V."/>
            <person name="Chirak E."/>
            <person name="Kimeklis A."/>
            <person name="Andronov E."/>
        </authorList>
    </citation>
    <scope>NUCLEOTIDE SEQUENCE [LARGE SCALE GENOMIC DNA]</scope>
    <source>
        <strain evidence="2 3">Vaf07</strain>
    </source>
</reference>
<evidence type="ECO:0000256" key="1">
    <source>
        <dbReference type="SAM" id="Phobius"/>
    </source>
</evidence>
<dbReference type="EMBL" id="LVYV01000009">
    <property type="protein sequence ID" value="KZD23683.1"/>
    <property type="molecule type" value="Genomic_DNA"/>
</dbReference>
<feature type="transmembrane region" description="Helical" evidence="1">
    <location>
        <begin position="90"/>
        <end position="114"/>
    </location>
</feature>
<evidence type="ECO:0000313" key="3">
    <source>
        <dbReference type="Proteomes" id="UP000076574"/>
    </source>
</evidence>
<dbReference type="RefSeq" id="WP_068732278.1">
    <property type="nucleotide sequence ID" value="NZ_LVYV01000009.1"/>
</dbReference>
<keyword evidence="1" id="KW-1133">Transmembrane helix</keyword>
<accession>A0A163ZNN4</accession>
<protein>
    <recommendedName>
        <fullName evidence="4">Glycosyltransferase RgtA/B/C/D-like domain-containing protein</fullName>
    </recommendedName>
</protein>
<evidence type="ECO:0000313" key="2">
    <source>
        <dbReference type="EMBL" id="KZD23683.1"/>
    </source>
</evidence>
<feature type="transmembrane region" description="Helical" evidence="1">
    <location>
        <begin position="292"/>
        <end position="316"/>
    </location>
</feature>